<evidence type="ECO:0000259" key="9">
    <source>
        <dbReference type="SMART" id="SM00846"/>
    </source>
</evidence>
<proteinExistence type="inferred from homology"/>
<evidence type="ECO:0000256" key="4">
    <source>
        <dbReference type="PIRSR" id="PIRSR000149-2"/>
    </source>
</evidence>
<geneLocation type="plasmid" evidence="10 11">
    <name>pTM1</name>
</geneLocation>
<feature type="binding site" evidence="5">
    <location>
        <position position="125"/>
    </location>
    <ligand>
        <name>NAD(+)</name>
        <dbReference type="ChEBI" id="CHEBI:57540"/>
    </ligand>
</feature>
<dbReference type="GO" id="GO:0051287">
    <property type="term" value="F:NAD binding"/>
    <property type="evidence" value="ECO:0007669"/>
    <property type="project" value="InterPro"/>
</dbReference>
<evidence type="ECO:0000256" key="5">
    <source>
        <dbReference type="PIRSR" id="PIRSR000149-3"/>
    </source>
</evidence>
<dbReference type="InterPro" id="IPR020831">
    <property type="entry name" value="GlycerAld/Erythrose_P_DH"/>
</dbReference>
<evidence type="ECO:0000256" key="2">
    <source>
        <dbReference type="ARBA" id="ARBA00023002"/>
    </source>
</evidence>
<feature type="binding site" evidence="5">
    <location>
        <position position="321"/>
    </location>
    <ligand>
        <name>NAD(+)</name>
        <dbReference type="ChEBI" id="CHEBI:57540"/>
    </ligand>
</feature>
<dbReference type="SUPFAM" id="SSF51735">
    <property type="entry name" value="NAD(P)-binding Rossmann-fold domains"/>
    <property type="match status" value="1"/>
</dbReference>
<organism evidence="10 11">
    <name type="scientific">Tistrella mobilis (strain KA081020-065)</name>
    <dbReference type="NCBI Taxonomy" id="1110502"/>
    <lineage>
        <taxon>Bacteria</taxon>
        <taxon>Pseudomonadati</taxon>
        <taxon>Pseudomonadota</taxon>
        <taxon>Alphaproteobacteria</taxon>
        <taxon>Geminicoccales</taxon>
        <taxon>Geminicoccaceae</taxon>
        <taxon>Tistrella</taxon>
    </lineage>
</organism>
<keyword evidence="2 8" id="KW-0560">Oxidoreductase</keyword>
<dbReference type="InterPro" id="IPR054835">
    <property type="entry name" value="G3PDH_Arsen"/>
</dbReference>
<evidence type="ECO:0000256" key="1">
    <source>
        <dbReference type="ARBA" id="ARBA00007406"/>
    </source>
</evidence>
<dbReference type="Proteomes" id="UP000005258">
    <property type="component" value="Plasmid pTM1"/>
</dbReference>
<comment type="similarity">
    <text evidence="1 7">Belongs to the glyceraldehyde-3-phosphate dehydrogenase family.</text>
</comment>
<evidence type="ECO:0000256" key="3">
    <source>
        <dbReference type="PIRSR" id="PIRSR000149-1"/>
    </source>
</evidence>
<evidence type="ECO:0000256" key="7">
    <source>
        <dbReference type="RuleBase" id="RU000397"/>
    </source>
</evidence>
<dbReference type="PRINTS" id="PR00078">
    <property type="entry name" value="G3PDHDRGNASE"/>
</dbReference>
<keyword evidence="5" id="KW-0547">Nucleotide-binding</keyword>
<keyword evidence="11" id="KW-1185">Reference proteome</keyword>
<dbReference type="InterPro" id="IPR020828">
    <property type="entry name" value="GlycerAld_3-P_DH_NAD(P)-bd"/>
</dbReference>
<dbReference type="InterPro" id="IPR020830">
    <property type="entry name" value="GlycerAld_3-P_DH_AS"/>
</dbReference>
<dbReference type="PANTHER" id="PTHR42955">
    <property type="entry name" value="GLYCERALDEHYDE-3-PHOSPHATE DEHYDROGENASE"/>
    <property type="match status" value="1"/>
</dbReference>
<dbReference type="Gene3D" id="3.30.360.10">
    <property type="entry name" value="Dihydrodipicolinate Reductase, domain 2"/>
    <property type="match status" value="1"/>
</dbReference>
<dbReference type="CDD" id="cd18126">
    <property type="entry name" value="GAPDH_I_C"/>
    <property type="match status" value="1"/>
</dbReference>
<dbReference type="Pfam" id="PF02800">
    <property type="entry name" value="Gp_dh_C"/>
    <property type="match status" value="1"/>
</dbReference>
<feature type="binding site" evidence="5">
    <location>
        <position position="40"/>
    </location>
    <ligand>
        <name>NAD(+)</name>
        <dbReference type="ChEBI" id="CHEBI:57540"/>
    </ligand>
</feature>
<dbReference type="NCBIfam" id="NF033735">
    <property type="entry name" value="G3PDH_Arsen"/>
    <property type="match status" value="1"/>
</dbReference>
<reference evidence="10 11" key="1">
    <citation type="journal article" date="2012" name="J. Am. Chem. Soc.">
        <title>Bacterial biosynthesis and maturation of the didemnin anti-cancer agents.</title>
        <authorList>
            <person name="Xu Y."/>
            <person name="Kersten R.D."/>
            <person name="Nam S.J."/>
            <person name="Lu L."/>
            <person name="Al-Suwailem A.M."/>
            <person name="Zheng H."/>
            <person name="Fenical W."/>
            <person name="Dorrestein P.C."/>
            <person name="Moore B.S."/>
            <person name="Qian P.Y."/>
        </authorList>
    </citation>
    <scope>NUCLEOTIDE SEQUENCE [LARGE SCALE GENOMIC DNA]</scope>
    <source>
        <strain evidence="10 11">KA081020-065</strain>
    </source>
</reference>
<feature type="active site" description="Nucleophile" evidence="3">
    <location>
        <position position="158"/>
    </location>
</feature>
<feature type="binding site" evidence="4">
    <location>
        <position position="239"/>
    </location>
    <ligand>
        <name>D-glyceraldehyde 3-phosphate</name>
        <dbReference type="ChEBI" id="CHEBI:59776"/>
    </ligand>
</feature>
<dbReference type="InterPro" id="IPR036291">
    <property type="entry name" value="NAD(P)-bd_dom_sf"/>
</dbReference>
<dbReference type="PIRSF" id="PIRSF000149">
    <property type="entry name" value="GAP_DH"/>
    <property type="match status" value="1"/>
</dbReference>
<dbReference type="KEGG" id="tmo:TMO_a0483"/>
<dbReference type="RefSeq" id="WP_014747563.1">
    <property type="nucleotide sequence ID" value="NC_017957.2"/>
</dbReference>
<dbReference type="EC" id="1.2.1.-" evidence="8"/>
<evidence type="ECO:0000313" key="11">
    <source>
        <dbReference type="Proteomes" id="UP000005258"/>
    </source>
</evidence>
<dbReference type="SUPFAM" id="SSF55347">
    <property type="entry name" value="Glyceraldehyde-3-phosphate dehydrogenase-like, C-terminal domain"/>
    <property type="match status" value="1"/>
</dbReference>
<dbReference type="PATRIC" id="fig|1110502.3.peg.4134"/>
<dbReference type="GO" id="GO:0016620">
    <property type="term" value="F:oxidoreductase activity, acting on the aldehyde or oxo group of donors, NAD or NADP as acceptor"/>
    <property type="evidence" value="ECO:0007669"/>
    <property type="project" value="InterPro"/>
</dbReference>
<keyword evidence="5" id="KW-0520">NAD</keyword>
<dbReference type="PANTHER" id="PTHR42955:SF1">
    <property type="entry name" value="GLYCERALDEHYDE-3-PHOSPHATE DEHYDROGENASE"/>
    <property type="match status" value="1"/>
</dbReference>
<dbReference type="Gene3D" id="3.40.50.720">
    <property type="entry name" value="NAD(P)-binding Rossmann-like Domain"/>
    <property type="match status" value="1"/>
</dbReference>
<dbReference type="GO" id="GO:0006006">
    <property type="term" value="P:glucose metabolic process"/>
    <property type="evidence" value="ECO:0007669"/>
    <property type="project" value="InterPro"/>
</dbReference>
<dbReference type="GO" id="GO:0050661">
    <property type="term" value="F:NADP binding"/>
    <property type="evidence" value="ECO:0007669"/>
    <property type="project" value="InterPro"/>
</dbReference>
<feature type="site" description="Activates thiol group during catalysis" evidence="6">
    <location>
        <position position="185"/>
    </location>
</feature>
<dbReference type="NCBIfam" id="TIGR01534">
    <property type="entry name" value="GAPDH-I"/>
    <property type="match status" value="1"/>
</dbReference>
<feature type="binding site" evidence="5">
    <location>
        <begin position="17"/>
        <end position="18"/>
    </location>
    <ligand>
        <name>NAD(+)</name>
        <dbReference type="ChEBI" id="CHEBI:57540"/>
    </ligand>
</feature>
<dbReference type="SMART" id="SM00846">
    <property type="entry name" value="Gp_dh_N"/>
    <property type="match status" value="1"/>
</dbReference>
<feature type="binding site" evidence="4">
    <location>
        <begin position="216"/>
        <end position="217"/>
    </location>
    <ligand>
        <name>D-glyceraldehyde 3-phosphate</name>
        <dbReference type="ChEBI" id="CHEBI:59776"/>
    </ligand>
</feature>
<feature type="binding site" evidence="4">
    <location>
        <position position="188"/>
    </location>
    <ligand>
        <name>D-glyceraldehyde 3-phosphate</name>
        <dbReference type="ChEBI" id="CHEBI:59776"/>
    </ligand>
</feature>
<dbReference type="EMBL" id="CP003237">
    <property type="protein sequence ID" value="AFK55886.1"/>
    <property type="molecule type" value="Genomic_DNA"/>
</dbReference>
<feature type="domain" description="Glyceraldehyde 3-phosphate dehydrogenase NAD(P) binding" evidence="9">
    <location>
        <begin position="8"/>
        <end position="158"/>
    </location>
</feature>
<dbReference type="HOGENOM" id="CLU_030140_0_0_5"/>
<gene>
    <name evidence="10" type="primary">gap3</name>
    <name evidence="10" type="ordered locus">TMO_a0483</name>
</gene>
<dbReference type="Pfam" id="PF00044">
    <property type="entry name" value="Gp_dh_N"/>
    <property type="match status" value="1"/>
</dbReference>
<dbReference type="PROSITE" id="PS00071">
    <property type="entry name" value="GAPDH"/>
    <property type="match status" value="1"/>
</dbReference>
<evidence type="ECO:0000256" key="8">
    <source>
        <dbReference type="RuleBase" id="RU361160"/>
    </source>
</evidence>
<dbReference type="InterPro" id="IPR052978">
    <property type="entry name" value="GAP_dehydrogenase"/>
</dbReference>
<dbReference type="InterPro" id="IPR020829">
    <property type="entry name" value="GlycerAld_3-P_DH_cat"/>
</dbReference>
<dbReference type="AlphaFoldDB" id="I3TSZ8"/>
<feature type="binding site" evidence="4">
    <location>
        <begin position="157"/>
        <end position="159"/>
    </location>
    <ligand>
        <name>D-glyceraldehyde 3-phosphate</name>
        <dbReference type="ChEBI" id="CHEBI:59776"/>
    </ligand>
</feature>
<dbReference type="FunFam" id="3.30.360.10:FF:000002">
    <property type="entry name" value="Glyceraldehyde-3-phosphate dehydrogenase"/>
    <property type="match status" value="1"/>
</dbReference>
<keyword evidence="10" id="KW-0614">Plasmid</keyword>
<evidence type="ECO:0000256" key="6">
    <source>
        <dbReference type="PIRSR" id="PIRSR000149-4"/>
    </source>
</evidence>
<evidence type="ECO:0000313" key="10">
    <source>
        <dbReference type="EMBL" id="AFK55886.1"/>
    </source>
</evidence>
<name>I3TSZ8_TISMK</name>
<dbReference type="InterPro" id="IPR006424">
    <property type="entry name" value="Glyceraldehyde-3-P_DH_1"/>
</dbReference>
<protein>
    <recommendedName>
        <fullName evidence="8">Glyceraldehyde-3-phosphate dehydrogenase</fullName>
        <ecNumber evidence="8">1.2.1.-</ecNumber>
    </recommendedName>
</protein>
<sequence>MSSPGTRPRIALNGLGRIGKLVLRRLIDTGAGGDIMLLNDAAGDAAQHALLMEFDSVHGRWPTPVQAADGALILGGHRVRLTHEKTIAALPLDGIDLVIDCTGVFKTAAALAPYHAAGVKTVVVSAPVKDGGALNLVYGVNHGLYDPAVHRLVTAASCTTNCLAPVVKVIHEGIGIRHGSITTIHDVTNTQTMVDRPAKDMRRARSALMNLIPTTTGSATAIGLIYPELAGRLDGHAVRVPLLNASITDCVFEVARQTSVAEVNALFEAAAAGPLTGILGYETRPLVSADFVNDPRSAIVDAPSTLVVGGTQVKIYAWYDNEWAYACRLADIVRMVASAC</sequence>
<accession>I3TSZ8</accession>